<protein>
    <submittedName>
        <fullName evidence="1">Uncharacterized protein</fullName>
    </submittedName>
</protein>
<sequence>MVGDPGDGGPLLWSAGQPLSRQLETRSERLRLFNLGPAPAVIALRQMPIAAARQTVAPQQSFKQFLGAAGSLVLAVQGLPGQVLIVDGASGPAVWQGKDGSLLRGKRLPIQGPGVLSLDHPAGLLAVWLEGPGAGFWPAVKTQTLQLPNSLSLSGAAQAVRLTLTEPSLLHLRSTAPLIAGLRVPGEAEAIRLFPNGVDWHRYVPAGEVELRLAAPQDGGLSGTLELQASPVTRVGDGLSAPLPLAAGDTRAFAFTVPRAGKIGVWRSLGARSRVGAIARCGRARTGGRARSV</sequence>
<dbReference type="AlphaFoldDB" id="A0A0F3IUE2"/>
<name>A0A0F3IUE2_9PROT</name>
<reference evidence="1 2" key="1">
    <citation type="submission" date="2015-03" db="EMBL/GenBank/DDBJ databases">
        <title>Draft genome sequence of Elstera litoralis.</title>
        <authorList>
            <person name="Rahalkar M.C."/>
            <person name="Dhakephalkar P.K."/>
            <person name="Pore S.D."/>
            <person name="Arora P."/>
            <person name="Kapse N.G."/>
            <person name="Pandit P.S."/>
        </authorList>
    </citation>
    <scope>NUCLEOTIDE SEQUENCE [LARGE SCALE GENOMIC DNA]</scope>
    <source>
        <strain evidence="1 2">Dia-1</strain>
    </source>
</reference>
<proteinExistence type="predicted"/>
<accession>A0A0F3IUE2</accession>
<evidence type="ECO:0000313" key="2">
    <source>
        <dbReference type="Proteomes" id="UP000033774"/>
    </source>
</evidence>
<dbReference type="Proteomes" id="UP000033774">
    <property type="component" value="Unassembled WGS sequence"/>
</dbReference>
<comment type="caution">
    <text evidence="1">The sequence shown here is derived from an EMBL/GenBank/DDBJ whole genome shotgun (WGS) entry which is preliminary data.</text>
</comment>
<dbReference type="RefSeq" id="WP_045776206.1">
    <property type="nucleotide sequence ID" value="NZ_LAJY01000328.1"/>
</dbReference>
<keyword evidence="2" id="KW-1185">Reference proteome</keyword>
<gene>
    <name evidence="1" type="ORF">VZ95_12890</name>
</gene>
<dbReference type="OrthoDB" id="5476522at2"/>
<evidence type="ECO:0000313" key="1">
    <source>
        <dbReference type="EMBL" id="KJV09214.1"/>
    </source>
</evidence>
<dbReference type="EMBL" id="LAJY01000328">
    <property type="protein sequence ID" value="KJV09214.1"/>
    <property type="molecule type" value="Genomic_DNA"/>
</dbReference>
<organism evidence="1 2">
    <name type="scientific">Elstera litoralis</name>
    <dbReference type="NCBI Taxonomy" id="552518"/>
    <lineage>
        <taxon>Bacteria</taxon>
        <taxon>Pseudomonadati</taxon>
        <taxon>Pseudomonadota</taxon>
        <taxon>Alphaproteobacteria</taxon>
        <taxon>Rhodospirillales</taxon>
        <taxon>Rhodospirillaceae</taxon>
        <taxon>Elstera</taxon>
    </lineage>
</organism>